<dbReference type="SMART" id="SM00260">
    <property type="entry name" value="CheW"/>
    <property type="match status" value="3"/>
</dbReference>
<proteinExistence type="predicted"/>
<dbReference type="InterPro" id="IPR002545">
    <property type="entry name" value="CheW-lke_dom"/>
</dbReference>
<dbReference type="InterPro" id="IPR039315">
    <property type="entry name" value="CheW"/>
</dbReference>
<dbReference type="PANTHER" id="PTHR22617">
    <property type="entry name" value="CHEMOTAXIS SENSOR HISTIDINE KINASE-RELATED"/>
    <property type="match status" value="1"/>
</dbReference>
<sequence length="494" mass="51473">MAPHLLFHVGGTLAALPLAEVREVVRRPDVLDVPLSPPAIEGLINLRGTVTVLIDMGRVLGTTASTGASPAGDATRVIVLRGTRVGLRVDRVVGIVGLDGTRLERTGDGDAGFVSGTVPADGARPAISVLALDRVLGRVAARAARPAAAVAITGKAPAGGRTVAVAGGEDTLMLVSFEAGGEEYAVPVSAVREVVRLEGRREGRLARMPHGDGNLLGVATLRGRLVPLFDLRGLLGLEAGERADTAAARIIVLSFNGVRAGLVVDRAREILRVGGDLIDPVPPLFRQDSGEIEAICRLDGGRRLVSVLDPERLFQSEAVSRGLGPVEDDMGDDRAGAALAGAEAFVIFRLGGVEYGLPSSRVEQVLAVPDRLTEVPKAPAFIEGVINHRGAVLPVIDQRRRFAMPPAEIGRGRRIIVVAIGTVRAGLLVDGVTGVLRIAAEAIEPAPDLSPEQMALISRVANLAGDGAGRMVLLLDPAHLLDRREADALSGMDA</sequence>
<reference evidence="2 3" key="1">
    <citation type="submission" date="2013-08" db="EMBL/GenBank/DDBJ databases">
        <title>The genome sequence of Skermanella stibiiresistens.</title>
        <authorList>
            <person name="Zhu W."/>
            <person name="Wang G."/>
        </authorList>
    </citation>
    <scope>NUCLEOTIDE SEQUENCE [LARGE SCALE GENOMIC DNA]</scope>
    <source>
        <strain evidence="2 3">SB22</strain>
    </source>
</reference>
<feature type="domain" description="CheW-like" evidence="1">
    <location>
        <begin position="1"/>
        <end position="141"/>
    </location>
</feature>
<protein>
    <recommendedName>
        <fullName evidence="1">CheW-like domain-containing protein</fullName>
    </recommendedName>
</protein>
<evidence type="ECO:0000313" key="3">
    <source>
        <dbReference type="Proteomes" id="UP000019486"/>
    </source>
</evidence>
<dbReference type="Proteomes" id="UP000019486">
    <property type="component" value="Unassembled WGS sequence"/>
</dbReference>
<dbReference type="InterPro" id="IPR036061">
    <property type="entry name" value="CheW-like_dom_sf"/>
</dbReference>
<evidence type="ECO:0000313" key="2">
    <source>
        <dbReference type="EMBL" id="EWY36796.1"/>
    </source>
</evidence>
<gene>
    <name evidence="2" type="ORF">N825_25515</name>
</gene>
<keyword evidence="3" id="KW-1185">Reference proteome</keyword>
<dbReference type="EMBL" id="AVFL01000036">
    <property type="protein sequence ID" value="EWY36796.1"/>
    <property type="molecule type" value="Genomic_DNA"/>
</dbReference>
<dbReference type="GO" id="GO:0007165">
    <property type="term" value="P:signal transduction"/>
    <property type="evidence" value="ECO:0007669"/>
    <property type="project" value="InterPro"/>
</dbReference>
<dbReference type="Pfam" id="PF01584">
    <property type="entry name" value="CheW"/>
    <property type="match status" value="3"/>
</dbReference>
<dbReference type="Gene3D" id="2.40.50.180">
    <property type="entry name" value="CheA-289, Domain 4"/>
    <property type="match status" value="3"/>
</dbReference>
<accession>W9GVX8</accession>
<dbReference type="AlphaFoldDB" id="W9GVX8"/>
<dbReference type="PROSITE" id="PS50851">
    <property type="entry name" value="CHEW"/>
    <property type="match status" value="3"/>
</dbReference>
<dbReference type="Gene3D" id="2.30.30.40">
    <property type="entry name" value="SH3 Domains"/>
    <property type="match status" value="3"/>
</dbReference>
<name>W9GVX8_9PROT</name>
<feature type="domain" description="CheW-like" evidence="1">
    <location>
        <begin position="171"/>
        <end position="319"/>
    </location>
</feature>
<dbReference type="PANTHER" id="PTHR22617:SF23">
    <property type="entry name" value="CHEMOTAXIS PROTEIN CHEW"/>
    <property type="match status" value="1"/>
</dbReference>
<dbReference type="GO" id="GO:0006935">
    <property type="term" value="P:chemotaxis"/>
    <property type="evidence" value="ECO:0007669"/>
    <property type="project" value="InterPro"/>
</dbReference>
<dbReference type="PATRIC" id="fig|1385369.3.peg.6230"/>
<dbReference type="SUPFAM" id="SSF50341">
    <property type="entry name" value="CheW-like"/>
    <property type="match status" value="3"/>
</dbReference>
<organism evidence="2 3">
    <name type="scientific">Skermanella stibiiresistens SB22</name>
    <dbReference type="NCBI Taxonomy" id="1385369"/>
    <lineage>
        <taxon>Bacteria</taxon>
        <taxon>Pseudomonadati</taxon>
        <taxon>Pseudomonadota</taxon>
        <taxon>Alphaproteobacteria</taxon>
        <taxon>Rhodospirillales</taxon>
        <taxon>Azospirillaceae</taxon>
        <taxon>Skermanella</taxon>
    </lineage>
</organism>
<dbReference type="STRING" id="1385369.N825_25515"/>
<comment type="caution">
    <text evidence="2">The sequence shown here is derived from an EMBL/GenBank/DDBJ whole genome shotgun (WGS) entry which is preliminary data.</text>
</comment>
<dbReference type="GO" id="GO:0005829">
    <property type="term" value="C:cytosol"/>
    <property type="evidence" value="ECO:0007669"/>
    <property type="project" value="TreeGrafter"/>
</dbReference>
<feature type="domain" description="CheW-like" evidence="1">
    <location>
        <begin position="342"/>
        <end position="486"/>
    </location>
</feature>
<evidence type="ECO:0000259" key="1">
    <source>
        <dbReference type="PROSITE" id="PS50851"/>
    </source>
</evidence>